<feature type="transmembrane region" description="Helical" evidence="6">
    <location>
        <begin position="197"/>
        <end position="216"/>
    </location>
</feature>
<dbReference type="GO" id="GO:0004386">
    <property type="term" value="F:helicase activity"/>
    <property type="evidence" value="ECO:0007669"/>
    <property type="project" value="UniProtKB-KW"/>
</dbReference>
<keyword evidence="7" id="KW-0347">Helicase</keyword>
<keyword evidence="8" id="KW-1185">Reference proteome</keyword>
<dbReference type="InterPro" id="IPR021013">
    <property type="entry name" value="ATPase_Vma12"/>
</dbReference>
<gene>
    <name evidence="7" type="ORF">LECACI_7A006879</name>
</gene>
<evidence type="ECO:0000256" key="3">
    <source>
        <dbReference type="ARBA" id="ARBA00022824"/>
    </source>
</evidence>
<keyword evidence="2 6" id="KW-0812">Transmembrane</keyword>
<keyword evidence="7" id="KW-0067">ATP-binding</keyword>
<keyword evidence="3" id="KW-0256">Endoplasmic reticulum</keyword>
<dbReference type="PANTHER" id="PTHR31394:SF1">
    <property type="entry name" value="TRANSMEMBRANE PROTEIN 199"/>
    <property type="match status" value="1"/>
</dbReference>
<reference evidence="7" key="1">
    <citation type="submission" date="2023-11" db="EMBL/GenBank/DDBJ databases">
        <authorList>
            <person name="Alioto T."/>
            <person name="Alioto T."/>
            <person name="Gomez Garrido J."/>
        </authorList>
    </citation>
    <scope>NUCLEOTIDE SEQUENCE</scope>
</reference>
<evidence type="ECO:0000256" key="5">
    <source>
        <dbReference type="ARBA" id="ARBA00023136"/>
    </source>
</evidence>
<evidence type="ECO:0000256" key="2">
    <source>
        <dbReference type="ARBA" id="ARBA00022692"/>
    </source>
</evidence>
<proteinExistence type="predicted"/>
<evidence type="ECO:0000256" key="6">
    <source>
        <dbReference type="SAM" id="Phobius"/>
    </source>
</evidence>
<protein>
    <submittedName>
        <fullName evidence="7">Related to ATP-dependent RNA helicase chl1</fullName>
    </submittedName>
</protein>
<sequence length="265" mass="29893">MLRLTVTLAAKVAIDEYLRLRREQSGSFTPSTPEKDDRLSHAAVGSPIDHHDLIDVSKFLVQNGKTDDAAKEWRLDTLLKGAAVYQPPPPPRPEPTPEYKALMQRLREEEERRQYERMINPPPKPEAFSQRFPGAGSTFGSGIDLGHNTADQVDEVTYADVNRQMILIINVLVSIICTSVAVWMAARRWSVPERLGLSFSSSTVVAVAEVAIYLGYIRRIKDAKVTERKSIETKEIVDTWVIDGKSTSQHSQLQDSLRFRKGKHR</sequence>
<keyword evidence="7" id="KW-0547">Nucleotide-binding</keyword>
<evidence type="ECO:0000256" key="1">
    <source>
        <dbReference type="ARBA" id="ARBA00004477"/>
    </source>
</evidence>
<dbReference type="EMBL" id="CAVMBE010000052">
    <property type="protein sequence ID" value="CAK4031721.1"/>
    <property type="molecule type" value="Genomic_DNA"/>
</dbReference>
<keyword evidence="5 6" id="KW-0472">Membrane</keyword>
<name>A0AAI8Z3I6_9PEZI</name>
<dbReference type="Pfam" id="PF11712">
    <property type="entry name" value="Vma12"/>
    <property type="match status" value="1"/>
</dbReference>
<dbReference type="AlphaFoldDB" id="A0AAI8Z3I6"/>
<evidence type="ECO:0000313" key="7">
    <source>
        <dbReference type="EMBL" id="CAK4031721.1"/>
    </source>
</evidence>
<evidence type="ECO:0000313" key="8">
    <source>
        <dbReference type="Proteomes" id="UP001296104"/>
    </source>
</evidence>
<dbReference type="GO" id="GO:0005789">
    <property type="term" value="C:endoplasmic reticulum membrane"/>
    <property type="evidence" value="ECO:0007669"/>
    <property type="project" value="UniProtKB-SubCell"/>
</dbReference>
<evidence type="ECO:0000256" key="4">
    <source>
        <dbReference type="ARBA" id="ARBA00022989"/>
    </source>
</evidence>
<comment type="caution">
    <text evidence="7">The sequence shown here is derived from an EMBL/GenBank/DDBJ whole genome shotgun (WGS) entry which is preliminary data.</text>
</comment>
<keyword evidence="7" id="KW-0378">Hydrolase</keyword>
<accession>A0AAI8Z3I6</accession>
<comment type="subcellular location">
    <subcellularLocation>
        <location evidence="1">Endoplasmic reticulum membrane</location>
        <topology evidence="1">Multi-pass membrane protein</topology>
    </subcellularLocation>
</comment>
<keyword evidence="4 6" id="KW-1133">Transmembrane helix</keyword>
<feature type="transmembrane region" description="Helical" evidence="6">
    <location>
        <begin position="165"/>
        <end position="185"/>
    </location>
</feature>
<organism evidence="7 8">
    <name type="scientific">Lecanosticta acicola</name>
    <dbReference type="NCBI Taxonomy" id="111012"/>
    <lineage>
        <taxon>Eukaryota</taxon>
        <taxon>Fungi</taxon>
        <taxon>Dikarya</taxon>
        <taxon>Ascomycota</taxon>
        <taxon>Pezizomycotina</taxon>
        <taxon>Dothideomycetes</taxon>
        <taxon>Dothideomycetidae</taxon>
        <taxon>Mycosphaerellales</taxon>
        <taxon>Mycosphaerellaceae</taxon>
        <taxon>Lecanosticta</taxon>
    </lineage>
</organism>
<dbReference type="Proteomes" id="UP001296104">
    <property type="component" value="Unassembled WGS sequence"/>
</dbReference>
<dbReference type="PANTHER" id="PTHR31394">
    <property type="entry name" value="TRANSMEMBRANE PROTEIN 199"/>
    <property type="match status" value="1"/>
</dbReference>
<dbReference type="GO" id="GO:0070072">
    <property type="term" value="P:vacuolar proton-transporting V-type ATPase complex assembly"/>
    <property type="evidence" value="ECO:0007669"/>
    <property type="project" value="InterPro"/>
</dbReference>